<evidence type="ECO:0000313" key="3">
    <source>
        <dbReference type="EMBL" id="HEB43155.1"/>
    </source>
</evidence>
<keyword evidence="2" id="KW-0812">Transmembrane</keyword>
<organism evidence="3">
    <name type="scientific">Agrobacterium albertimagni</name>
    <dbReference type="NCBI Taxonomy" id="147266"/>
    <lineage>
        <taxon>Bacteria</taxon>
        <taxon>Pseudomonadati</taxon>
        <taxon>Pseudomonadota</taxon>
        <taxon>Alphaproteobacteria</taxon>
        <taxon>Hyphomicrobiales</taxon>
        <taxon>Rhizobiaceae</taxon>
        <taxon>Rhizobium/Agrobacterium group</taxon>
        <taxon>Agrobacterium</taxon>
    </lineage>
</organism>
<protein>
    <submittedName>
        <fullName evidence="3">Polyheme membrane-associated cytochrome C</fullName>
    </submittedName>
</protein>
<dbReference type="Gene3D" id="1.10.1130.10">
    <property type="entry name" value="Flavocytochrome C3, Chain A"/>
    <property type="match status" value="1"/>
</dbReference>
<dbReference type="PANTHER" id="PTHR35038">
    <property type="entry name" value="DISSIMILATORY SULFITE REDUCTASE SIRA"/>
    <property type="match status" value="1"/>
</dbReference>
<dbReference type="SUPFAM" id="SSF48695">
    <property type="entry name" value="Multiheme cytochromes"/>
    <property type="match status" value="1"/>
</dbReference>
<dbReference type="GO" id="GO:0016491">
    <property type="term" value="F:oxidoreductase activity"/>
    <property type="evidence" value="ECO:0007669"/>
    <property type="project" value="TreeGrafter"/>
</dbReference>
<dbReference type="PANTHER" id="PTHR35038:SF8">
    <property type="entry name" value="C-TYPE POLYHEME CYTOCHROME OMCC"/>
    <property type="match status" value="1"/>
</dbReference>
<keyword evidence="2" id="KW-1133">Transmembrane helix</keyword>
<dbReference type="InterPro" id="IPR051829">
    <property type="entry name" value="Multiheme_Cytochr_ET"/>
</dbReference>
<dbReference type="EMBL" id="DSKI01000292">
    <property type="protein sequence ID" value="HEB43155.1"/>
    <property type="molecule type" value="Genomic_DNA"/>
</dbReference>
<evidence type="ECO:0000256" key="1">
    <source>
        <dbReference type="ARBA" id="ARBA00022729"/>
    </source>
</evidence>
<evidence type="ECO:0000256" key="2">
    <source>
        <dbReference type="SAM" id="Phobius"/>
    </source>
</evidence>
<keyword evidence="2" id="KW-0472">Membrane</keyword>
<comment type="caution">
    <text evidence="3">The sequence shown here is derived from an EMBL/GenBank/DDBJ whole genome shotgun (WGS) entry which is preliminary data.</text>
</comment>
<gene>
    <name evidence="3" type="ORF">ENP70_05520</name>
</gene>
<keyword evidence="1" id="KW-0732">Signal</keyword>
<proteinExistence type="predicted"/>
<feature type="transmembrane region" description="Helical" evidence="2">
    <location>
        <begin position="36"/>
        <end position="56"/>
    </location>
</feature>
<dbReference type="InterPro" id="IPR036280">
    <property type="entry name" value="Multihaem_cyt_sf"/>
</dbReference>
<dbReference type="AlphaFoldDB" id="A0A7C1NSL3"/>
<accession>A0A7C1NSL3</accession>
<reference evidence="3" key="1">
    <citation type="journal article" date="2020" name="mSystems">
        <title>Genome- and Community-Level Interaction Insights into Carbon Utilization and Element Cycling Functions of Hydrothermarchaeota in Hydrothermal Sediment.</title>
        <authorList>
            <person name="Zhou Z."/>
            <person name="Liu Y."/>
            <person name="Xu W."/>
            <person name="Pan J."/>
            <person name="Luo Z.H."/>
            <person name="Li M."/>
        </authorList>
    </citation>
    <scope>NUCLEOTIDE SEQUENCE [LARGE SCALE GENOMIC DNA]</scope>
    <source>
        <strain evidence="3">SpSt-243</strain>
    </source>
</reference>
<sequence length="395" mass="42451">MISVISQCRFAVHHDPIATTHKTEEDPMTPRRPSRLFTLFTTLLAWAAVLFAAPSVQASDDSPISKLVESWLISPHANYHSPSFTYWNKEGEVPKACATCHSETGFRDFLGADGSAAGSIEQPGVINAPIGCASCHTEAAHALDAVRFPSGAEVGGLGSSATCTVCHQGRQSGAAVTKAVGTLGEDEVSGELSFINIHYAVAAATMHGADTASGYHYPGKTYAGRFQHVPSANSCVACHDPHTTKVAEDGCASCHRGVESIRDIRMRHADFDGDGDIREGVHGEIGTLHERLHDAIKVYGEAVLGAPIGYHKNRHPYFFGDMNGDGVIGDEEAVRDNAYKAWTPRLLKAAYNYQVVAKDPAGYVHNPAYLLQLLYDSLESLSSAVEIDMARFSRP</sequence>
<name>A0A7C1NSL3_9HYPH</name>